<dbReference type="HOGENOM" id="CLU_123978_0_0_1"/>
<name>L2GI45_COLFN</name>
<gene>
    <name evidence="1" type="ORF">CGGC5_2839</name>
</gene>
<evidence type="ECO:0000313" key="1">
    <source>
        <dbReference type="EMBL" id="ELA37916.1"/>
    </source>
</evidence>
<sequence>MSAELPSPEVRATIIERLSELIIAIEAHPAWNPENPHRGLFHVWDFVSRSRYIMTELDHIRDGEPVQYPEQIRQQSGLSTGPAAAAESFADVCGRAVTVNELVSTPRLLTMMGLPQVDYGSDVTSKSQAVVEVVNQARASVKEMPSKEYGERIWRKEGKHGEEEDVVIDSVAPLPGDVLTRVAQIRLA</sequence>
<accession>L2GI45</accession>
<dbReference type="AlphaFoldDB" id="L2GI45"/>
<proteinExistence type="predicted"/>
<dbReference type="EMBL" id="KB020295">
    <property type="protein sequence ID" value="ELA37916.1"/>
    <property type="molecule type" value="Genomic_DNA"/>
</dbReference>
<protein>
    <submittedName>
        <fullName evidence="1">Uncharacterized protein</fullName>
    </submittedName>
</protein>
<organism evidence="1">
    <name type="scientific">Colletotrichum fructicola (strain Nara gc5)</name>
    <name type="common">Anthracnose fungus</name>
    <name type="synonym">Colletotrichum gloeosporioides (strain Nara gc5)</name>
    <dbReference type="NCBI Taxonomy" id="1213859"/>
    <lineage>
        <taxon>Eukaryota</taxon>
        <taxon>Fungi</taxon>
        <taxon>Dikarya</taxon>
        <taxon>Ascomycota</taxon>
        <taxon>Pezizomycotina</taxon>
        <taxon>Sordariomycetes</taxon>
        <taxon>Hypocreomycetidae</taxon>
        <taxon>Glomerellales</taxon>
        <taxon>Glomerellaceae</taxon>
        <taxon>Colletotrichum</taxon>
        <taxon>Colletotrichum gloeosporioides species complex</taxon>
    </lineage>
</organism>
<reference evidence="1" key="1">
    <citation type="submission" date="2012-08" db="EMBL/GenBank/DDBJ databases">
        <title>Genome analysis of Colletotrichum orbiculare and Colletotrichum fructicola.</title>
        <authorList>
            <person name="Gan P.H.P."/>
            <person name="Ikeda K."/>
            <person name="Irieda H."/>
            <person name="Narusaka M."/>
            <person name="O'Connell R.J."/>
            <person name="Narusaka Y."/>
            <person name="Takano Y."/>
            <person name="Kubo Y."/>
            <person name="Shirasu K."/>
        </authorList>
    </citation>
    <scope>NUCLEOTIDE SEQUENCE</scope>
    <source>
        <strain evidence="1">Nara gc5</strain>
    </source>
</reference>